<proteinExistence type="predicted"/>
<name>A0A7S2C0H7_9STRA</name>
<organism evidence="2">
    <name type="scientific">Octactis speculum</name>
    <dbReference type="NCBI Taxonomy" id="3111310"/>
    <lineage>
        <taxon>Eukaryota</taxon>
        <taxon>Sar</taxon>
        <taxon>Stramenopiles</taxon>
        <taxon>Ochrophyta</taxon>
        <taxon>Dictyochophyceae</taxon>
        <taxon>Dictyochales</taxon>
        <taxon>Dictyochaceae</taxon>
        <taxon>Octactis</taxon>
    </lineage>
</organism>
<feature type="compositionally biased region" description="Polar residues" evidence="1">
    <location>
        <begin position="162"/>
        <end position="171"/>
    </location>
</feature>
<dbReference type="AlphaFoldDB" id="A0A7S2C0H7"/>
<gene>
    <name evidence="2" type="ORF">DSPE1174_LOCUS11357</name>
</gene>
<sequence length="361" mass="40888">MEMVEADYKRFNELFIQHVGHGDYFSMRDNHGLGPSKTVRSYVQIAAEFPQAKLDTMASSRMKLWCPDVIVTTRNDSWNYQKNRKYQMWVCRSIPLDENNNPIPIRILVDPPEEVEDTALTSSTKKQRRNHGQGASSTSSSIVQNQEESRGAHDKTPRAVADTTQGTQASNKRGRRSSAPPRLDHMTPGPDLKKRGADAARALVIGLPRGNARRVALSAFVEALSPEDQNRLRDVMPKQSPNQINDAVADCDPEMKRLRAEITMANDAHGPLVKEGFYTLRSILQEQSMMELYAPLKFKELTRDASSESEVRWIRRAKKAQGEGRSYKTRGGKELTGIEIQAEIDRLHKRAEVYWLFSGDY</sequence>
<protein>
    <submittedName>
        <fullName evidence="2">Uncharacterized protein</fullName>
    </submittedName>
</protein>
<feature type="compositionally biased region" description="Basic and acidic residues" evidence="1">
    <location>
        <begin position="147"/>
        <end position="157"/>
    </location>
</feature>
<reference evidence="2" key="1">
    <citation type="submission" date="2021-01" db="EMBL/GenBank/DDBJ databases">
        <authorList>
            <person name="Corre E."/>
            <person name="Pelletier E."/>
            <person name="Niang G."/>
            <person name="Scheremetjew M."/>
            <person name="Finn R."/>
            <person name="Kale V."/>
            <person name="Holt S."/>
            <person name="Cochrane G."/>
            <person name="Meng A."/>
            <person name="Brown T."/>
            <person name="Cohen L."/>
        </authorList>
    </citation>
    <scope>NUCLEOTIDE SEQUENCE</scope>
    <source>
        <strain evidence="2">CCMP1381</strain>
    </source>
</reference>
<feature type="region of interest" description="Disordered" evidence="1">
    <location>
        <begin position="116"/>
        <end position="194"/>
    </location>
</feature>
<evidence type="ECO:0000256" key="1">
    <source>
        <dbReference type="SAM" id="MobiDB-lite"/>
    </source>
</evidence>
<dbReference type="EMBL" id="HBGS01022326">
    <property type="protein sequence ID" value="CAD9412165.1"/>
    <property type="molecule type" value="Transcribed_RNA"/>
</dbReference>
<feature type="compositionally biased region" description="Polar residues" evidence="1">
    <location>
        <begin position="133"/>
        <end position="146"/>
    </location>
</feature>
<accession>A0A7S2C0H7</accession>
<evidence type="ECO:0000313" key="2">
    <source>
        <dbReference type="EMBL" id="CAD9412165.1"/>
    </source>
</evidence>